<comment type="caution">
    <text evidence="1">The sequence shown here is derived from an EMBL/GenBank/DDBJ whole genome shotgun (WGS) entry which is preliminary data.</text>
</comment>
<gene>
    <name evidence="1" type="ORF">HPB49_002272</name>
</gene>
<keyword evidence="2" id="KW-1185">Reference proteome</keyword>
<organism evidence="1 2">
    <name type="scientific">Dermacentor silvarum</name>
    <name type="common">Tick</name>
    <dbReference type="NCBI Taxonomy" id="543639"/>
    <lineage>
        <taxon>Eukaryota</taxon>
        <taxon>Metazoa</taxon>
        <taxon>Ecdysozoa</taxon>
        <taxon>Arthropoda</taxon>
        <taxon>Chelicerata</taxon>
        <taxon>Arachnida</taxon>
        <taxon>Acari</taxon>
        <taxon>Parasitiformes</taxon>
        <taxon>Ixodida</taxon>
        <taxon>Ixodoidea</taxon>
        <taxon>Ixodidae</taxon>
        <taxon>Rhipicephalinae</taxon>
        <taxon>Dermacentor</taxon>
    </lineage>
</organism>
<dbReference type="Proteomes" id="UP000821865">
    <property type="component" value="Chromosome 4"/>
</dbReference>
<protein>
    <submittedName>
        <fullName evidence="1">Uncharacterized protein</fullName>
    </submittedName>
</protein>
<sequence length="462" mass="49647">MSSQGCGGRGLGGVPLPGALASPTNNDSANATAVMVFPDSAVWDGPLVQRVATLSVIMLFTLAGNAAIVAVLARPRAALRSSSRVNLFILHLAVGDLAVGLFTQTSEILFEVSGSWVLGALGCKLVVYVQMVTLASTTFILASMSYDRYAAICRPLESRSGLRRAKAMLATSWALAFIFAIPQLFIFVEVQTGVTVSGQPHMECLSVGYTRHWQRQLYFSWLTLYILVVPGLLISACYLRLLRVVWTASAPDGAGFLVAAGSKDRDQIGASFKANGKGPLPTLRRCAQAHPLLPRARAKTLKLTVCIIASFMLCWIPYFAVHNVRIHSHYCIKVPRAVIVFAETVALLNSAVNPIFYGLFNVHIRRGLCEILSRARGGSRSRSCYYGRDSTLRQRGLTTAHVVALTTSTCAPDASSLASPALSNGRLLQLQEHHELDSVHLGNVEAVPLVAINGNAVAACEV</sequence>
<reference evidence="1" key="1">
    <citation type="submission" date="2020-05" db="EMBL/GenBank/DDBJ databases">
        <title>Large-scale comparative analyses of tick genomes elucidate their genetic diversity and vector capacities.</title>
        <authorList>
            <person name="Jia N."/>
            <person name="Wang J."/>
            <person name="Shi W."/>
            <person name="Du L."/>
            <person name="Sun Y."/>
            <person name="Zhan W."/>
            <person name="Jiang J."/>
            <person name="Wang Q."/>
            <person name="Zhang B."/>
            <person name="Ji P."/>
            <person name="Sakyi L.B."/>
            <person name="Cui X."/>
            <person name="Yuan T."/>
            <person name="Jiang B."/>
            <person name="Yang W."/>
            <person name="Lam T.T.-Y."/>
            <person name="Chang Q."/>
            <person name="Ding S."/>
            <person name="Wang X."/>
            <person name="Zhu J."/>
            <person name="Ruan X."/>
            <person name="Zhao L."/>
            <person name="Wei J."/>
            <person name="Que T."/>
            <person name="Du C."/>
            <person name="Cheng J."/>
            <person name="Dai P."/>
            <person name="Han X."/>
            <person name="Huang E."/>
            <person name="Gao Y."/>
            <person name="Liu J."/>
            <person name="Shao H."/>
            <person name="Ye R."/>
            <person name="Li L."/>
            <person name="Wei W."/>
            <person name="Wang X."/>
            <person name="Wang C."/>
            <person name="Yang T."/>
            <person name="Huo Q."/>
            <person name="Li W."/>
            <person name="Guo W."/>
            <person name="Chen H."/>
            <person name="Zhou L."/>
            <person name="Ni X."/>
            <person name="Tian J."/>
            <person name="Zhou Y."/>
            <person name="Sheng Y."/>
            <person name="Liu T."/>
            <person name="Pan Y."/>
            <person name="Xia L."/>
            <person name="Li J."/>
            <person name="Zhao F."/>
            <person name="Cao W."/>
        </authorList>
    </citation>
    <scope>NUCLEOTIDE SEQUENCE</scope>
    <source>
        <strain evidence="1">Dsil-2018</strain>
    </source>
</reference>
<proteinExistence type="predicted"/>
<evidence type="ECO:0000313" key="1">
    <source>
        <dbReference type="EMBL" id="KAH7952878.1"/>
    </source>
</evidence>
<evidence type="ECO:0000313" key="2">
    <source>
        <dbReference type="Proteomes" id="UP000821865"/>
    </source>
</evidence>
<accession>A0ACB8CUJ1</accession>
<dbReference type="EMBL" id="CM023473">
    <property type="protein sequence ID" value="KAH7952878.1"/>
    <property type="molecule type" value="Genomic_DNA"/>
</dbReference>
<name>A0ACB8CUJ1_DERSI</name>